<evidence type="ECO:0000313" key="3">
    <source>
        <dbReference type="Proteomes" id="UP001518925"/>
    </source>
</evidence>
<reference evidence="2 3" key="1">
    <citation type="submission" date="2021-02" db="EMBL/GenBank/DDBJ databases">
        <title>Bacillus sp. RD4P76, an endophyte from a halophyte.</title>
        <authorList>
            <person name="Sun J.-Q."/>
        </authorList>
    </citation>
    <scope>NUCLEOTIDE SEQUENCE [LARGE SCALE GENOMIC DNA]</scope>
    <source>
        <strain evidence="2 3">RD4P76</strain>
    </source>
</reference>
<dbReference type="PROSITE" id="PS51352">
    <property type="entry name" value="THIOREDOXIN_2"/>
    <property type="match status" value="1"/>
</dbReference>
<dbReference type="SUPFAM" id="SSF52833">
    <property type="entry name" value="Thioredoxin-like"/>
    <property type="match status" value="1"/>
</dbReference>
<gene>
    <name evidence="2" type="ORF">JR050_05110</name>
</gene>
<dbReference type="Pfam" id="PF00085">
    <property type="entry name" value="Thioredoxin"/>
    <property type="match status" value="1"/>
</dbReference>
<dbReference type="EMBL" id="JAFELM010000018">
    <property type="protein sequence ID" value="MBM6617050.1"/>
    <property type="molecule type" value="Genomic_DNA"/>
</dbReference>
<dbReference type="CDD" id="cd02947">
    <property type="entry name" value="TRX_family"/>
    <property type="match status" value="1"/>
</dbReference>
<proteinExistence type="predicted"/>
<organism evidence="2 3">
    <name type="scientific">Bacillus suaedaesalsae</name>
    <dbReference type="NCBI Taxonomy" id="2810349"/>
    <lineage>
        <taxon>Bacteria</taxon>
        <taxon>Bacillati</taxon>
        <taxon>Bacillota</taxon>
        <taxon>Bacilli</taxon>
        <taxon>Bacillales</taxon>
        <taxon>Bacillaceae</taxon>
        <taxon>Bacillus</taxon>
    </lineage>
</organism>
<sequence length="155" mass="17694">MKKVLIFLGIIVILFGGLAFLTNYSNKQASEGNPFGKSKLDPATVKQLDDPNYKNQILPDELEEKLNNKESLTVYFYSPTCSHCQVTSPVVVPMAEELDFDLPLFNLLEFEDGWRDYGIKSTPTIVKYENGEEVSRVEGNVGDEAFRKWFEEWSK</sequence>
<protein>
    <submittedName>
        <fullName evidence="2">Thioredoxin family protein</fullName>
    </submittedName>
</protein>
<dbReference type="Gene3D" id="3.40.30.10">
    <property type="entry name" value="Glutaredoxin"/>
    <property type="match status" value="1"/>
</dbReference>
<accession>A0ABS2DF10</accession>
<dbReference type="RefSeq" id="WP_204202431.1">
    <property type="nucleotide sequence ID" value="NZ_JAFELM010000018.1"/>
</dbReference>
<evidence type="ECO:0000259" key="1">
    <source>
        <dbReference type="PROSITE" id="PS51352"/>
    </source>
</evidence>
<dbReference type="Proteomes" id="UP001518925">
    <property type="component" value="Unassembled WGS sequence"/>
</dbReference>
<keyword evidence="3" id="KW-1185">Reference proteome</keyword>
<feature type="domain" description="Thioredoxin" evidence="1">
    <location>
        <begin position="37"/>
        <end position="155"/>
    </location>
</feature>
<name>A0ABS2DF10_9BACI</name>
<comment type="caution">
    <text evidence="2">The sequence shown here is derived from an EMBL/GenBank/DDBJ whole genome shotgun (WGS) entry which is preliminary data.</text>
</comment>
<evidence type="ECO:0000313" key="2">
    <source>
        <dbReference type="EMBL" id="MBM6617050.1"/>
    </source>
</evidence>
<dbReference type="InterPro" id="IPR013766">
    <property type="entry name" value="Thioredoxin_domain"/>
</dbReference>
<dbReference type="InterPro" id="IPR036249">
    <property type="entry name" value="Thioredoxin-like_sf"/>
</dbReference>